<gene>
    <name evidence="2" type="ORF">FB460_1408</name>
</gene>
<protein>
    <submittedName>
        <fullName evidence="2">Flavin reductase (DIM6/NTAB) family NADH-FMN oxidoreductase RutF</fullName>
    </submittedName>
</protein>
<dbReference type="Proteomes" id="UP000316196">
    <property type="component" value="Unassembled WGS sequence"/>
</dbReference>
<comment type="caution">
    <text evidence="2">The sequence shown here is derived from an EMBL/GenBank/DDBJ whole genome shotgun (WGS) entry which is preliminary data.</text>
</comment>
<sequence length="177" mass="18818">MTIHEEHPFATPPADRDALRRVRGLLPAPVTVWTTGAGRRREGWTISSMMLADGAPDGGERAPEVIGLLDEHSDLADELEPGTPITVNVLGHGIASANLADAFARLAPAPGGPFTLGQWTDTDHGPRLDDAAAWVSAEIIDAATHAGWALLVRARVVSAERGTGDALRHERGRYVLD</sequence>
<evidence type="ECO:0000313" key="3">
    <source>
        <dbReference type="Proteomes" id="UP000316196"/>
    </source>
</evidence>
<dbReference type="GO" id="GO:0016646">
    <property type="term" value="F:oxidoreductase activity, acting on the CH-NH group of donors, NAD or NADP as acceptor"/>
    <property type="evidence" value="ECO:0007669"/>
    <property type="project" value="UniProtKB-ARBA"/>
</dbReference>
<proteinExistence type="predicted"/>
<feature type="domain" description="Flavin reductase like" evidence="1">
    <location>
        <begin position="25"/>
        <end position="174"/>
    </location>
</feature>
<dbReference type="Gene3D" id="2.30.110.10">
    <property type="entry name" value="Electron Transport, Fmn-binding Protein, Chain A"/>
    <property type="match status" value="1"/>
</dbReference>
<dbReference type="SUPFAM" id="SSF50475">
    <property type="entry name" value="FMN-binding split barrel"/>
    <property type="match status" value="1"/>
</dbReference>
<dbReference type="GO" id="GO:0010181">
    <property type="term" value="F:FMN binding"/>
    <property type="evidence" value="ECO:0007669"/>
    <property type="project" value="InterPro"/>
</dbReference>
<dbReference type="OrthoDB" id="3394673at2"/>
<dbReference type="InterPro" id="IPR012349">
    <property type="entry name" value="Split_barrel_FMN-bd"/>
</dbReference>
<keyword evidence="3" id="KW-1185">Reference proteome</keyword>
<evidence type="ECO:0000313" key="2">
    <source>
        <dbReference type="EMBL" id="TQL57575.1"/>
    </source>
</evidence>
<organism evidence="2 3">
    <name type="scientific">Propioniferax innocua</name>
    <dbReference type="NCBI Taxonomy" id="1753"/>
    <lineage>
        <taxon>Bacteria</taxon>
        <taxon>Bacillati</taxon>
        <taxon>Actinomycetota</taxon>
        <taxon>Actinomycetes</taxon>
        <taxon>Propionibacteriales</taxon>
        <taxon>Propionibacteriaceae</taxon>
        <taxon>Propioniferax</taxon>
    </lineage>
</organism>
<dbReference type="AlphaFoldDB" id="A0A542ZB55"/>
<reference evidence="2 3" key="1">
    <citation type="submission" date="2019-06" db="EMBL/GenBank/DDBJ databases">
        <title>Sequencing the genomes of 1000 actinobacteria strains.</title>
        <authorList>
            <person name="Klenk H.-P."/>
        </authorList>
    </citation>
    <scope>NUCLEOTIDE SEQUENCE [LARGE SCALE GENOMIC DNA]</scope>
    <source>
        <strain evidence="2 3">DSM 8251</strain>
    </source>
</reference>
<dbReference type="InterPro" id="IPR002563">
    <property type="entry name" value="Flavin_Rdtase-like_dom"/>
</dbReference>
<accession>A0A542ZB55</accession>
<dbReference type="RefSeq" id="WP_142093441.1">
    <property type="nucleotide sequence ID" value="NZ_BAAAMD010000003.1"/>
</dbReference>
<dbReference type="EMBL" id="VFOR01000002">
    <property type="protein sequence ID" value="TQL57575.1"/>
    <property type="molecule type" value="Genomic_DNA"/>
</dbReference>
<dbReference type="Pfam" id="PF01613">
    <property type="entry name" value="Flavin_Reduct"/>
    <property type="match status" value="1"/>
</dbReference>
<name>A0A542ZB55_9ACTN</name>
<evidence type="ECO:0000259" key="1">
    <source>
        <dbReference type="Pfam" id="PF01613"/>
    </source>
</evidence>